<evidence type="ECO:0000259" key="8">
    <source>
        <dbReference type="Pfam" id="PF13086"/>
    </source>
</evidence>
<protein>
    <submittedName>
        <fullName evidence="10">Caspase family protein</fullName>
    </submittedName>
</protein>
<dbReference type="InterPro" id="IPR027417">
    <property type="entry name" value="P-loop_NTPase"/>
</dbReference>
<dbReference type="InterPro" id="IPR011600">
    <property type="entry name" value="Pept_C14_caspase"/>
</dbReference>
<reference evidence="10" key="1">
    <citation type="submission" date="2020-07" db="EMBL/GenBank/DDBJ databases">
        <authorList>
            <person name="Tarantini F.S."/>
            <person name="Hong K.W."/>
            <person name="Chan K.G."/>
        </authorList>
    </citation>
    <scope>NUCLEOTIDE SEQUENCE</scope>
    <source>
        <strain evidence="10">32-07</strain>
    </source>
</reference>
<evidence type="ECO:0000256" key="3">
    <source>
        <dbReference type="ARBA" id="ARBA00022801"/>
    </source>
</evidence>
<keyword evidence="2" id="KW-0547">Nucleotide-binding</keyword>
<evidence type="ECO:0000259" key="9">
    <source>
        <dbReference type="Pfam" id="PF13087"/>
    </source>
</evidence>
<keyword evidence="5" id="KW-0067">ATP-binding</keyword>
<dbReference type="Gene3D" id="3.40.50.1460">
    <property type="match status" value="1"/>
</dbReference>
<dbReference type="SUPFAM" id="SSF52129">
    <property type="entry name" value="Caspase-like"/>
    <property type="match status" value="1"/>
</dbReference>
<dbReference type="Pfam" id="PF00656">
    <property type="entry name" value="Peptidase_C14"/>
    <property type="match status" value="1"/>
</dbReference>
<feature type="region of interest" description="Disordered" evidence="6">
    <location>
        <begin position="273"/>
        <end position="294"/>
    </location>
</feature>
<evidence type="ECO:0000256" key="1">
    <source>
        <dbReference type="ARBA" id="ARBA00007913"/>
    </source>
</evidence>
<gene>
    <name evidence="10" type="ORF">AGRA3207_002452</name>
</gene>
<evidence type="ECO:0000313" key="10">
    <source>
        <dbReference type="EMBL" id="QXJ21584.1"/>
    </source>
</evidence>
<dbReference type="SUPFAM" id="SSF52540">
    <property type="entry name" value="P-loop containing nucleoside triphosphate hydrolases"/>
    <property type="match status" value="1"/>
</dbReference>
<dbReference type="NCBIfam" id="NF047832">
    <property type="entry name" value="caspase_w_EACC1"/>
    <property type="match status" value="1"/>
</dbReference>
<dbReference type="Pfam" id="PF13086">
    <property type="entry name" value="AAA_11"/>
    <property type="match status" value="2"/>
</dbReference>
<dbReference type="InterPro" id="IPR047187">
    <property type="entry name" value="SF1_C_Upf1"/>
</dbReference>
<evidence type="ECO:0000256" key="5">
    <source>
        <dbReference type="ARBA" id="ARBA00022840"/>
    </source>
</evidence>
<evidence type="ECO:0000256" key="2">
    <source>
        <dbReference type="ARBA" id="ARBA00022741"/>
    </source>
</evidence>
<dbReference type="Gene3D" id="3.40.50.300">
    <property type="entry name" value="P-loop containing nucleotide triphosphate hydrolases"/>
    <property type="match status" value="2"/>
</dbReference>
<keyword evidence="11" id="KW-1185">Reference proteome</keyword>
<dbReference type="PANTHER" id="PTHR43788:SF8">
    <property type="entry name" value="DNA-BINDING PROTEIN SMUBP-2"/>
    <property type="match status" value="1"/>
</dbReference>
<dbReference type="Pfam" id="PF13087">
    <property type="entry name" value="AAA_12"/>
    <property type="match status" value="1"/>
</dbReference>
<dbReference type="InterPro" id="IPR050534">
    <property type="entry name" value="Coronavir_polyprotein_1ab"/>
</dbReference>
<organism evidence="10 11">
    <name type="scientific">Actinomadura graeca</name>
    <dbReference type="NCBI Taxonomy" id="2750812"/>
    <lineage>
        <taxon>Bacteria</taxon>
        <taxon>Bacillati</taxon>
        <taxon>Actinomycetota</taxon>
        <taxon>Actinomycetes</taxon>
        <taxon>Streptosporangiales</taxon>
        <taxon>Thermomonosporaceae</taxon>
        <taxon>Actinomadura</taxon>
    </lineage>
</organism>
<feature type="domain" description="DNA2/NAM7 helicase helicase" evidence="8">
    <location>
        <begin position="554"/>
        <end position="641"/>
    </location>
</feature>
<evidence type="ECO:0000256" key="4">
    <source>
        <dbReference type="ARBA" id="ARBA00022806"/>
    </source>
</evidence>
<dbReference type="InterPro" id="IPR029030">
    <property type="entry name" value="Caspase-like_dom_sf"/>
</dbReference>
<dbReference type="InterPro" id="IPR041679">
    <property type="entry name" value="DNA2/NAM7-like_C"/>
</dbReference>
<name>A0ABX8QRZ2_9ACTN</name>
<dbReference type="CDD" id="cd18808">
    <property type="entry name" value="SF1_C_Upf1"/>
    <property type="match status" value="1"/>
</dbReference>
<accession>A0ABX8QRZ2</accession>
<proteinExistence type="inferred from homology"/>
<dbReference type="InterPro" id="IPR041677">
    <property type="entry name" value="DNA2/NAM7_AAA_11"/>
</dbReference>
<feature type="domain" description="DNA2/NAM7 helicase helicase" evidence="8">
    <location>
        <begin position="845"/>
        <end position="896"/>
    </location>
</feature>
<keyword evidence="4" id="KW-0347">Helicase</keyword>
<evidence type="ECO:0000313" key="11">
    <source>
        <dbReference type="Proteomes" id="UP001049518"/>
    </source>
</evidence>
<dbReference type="EMBL" id="CP059572">
    <property type="protein sequence ID" value="QXJ21584.1"/>
    <property type="molecule type" value="Genomic_DNA"/>
</dbReference>
<evidence type="ECO:0000256" key="6">
    <source>
        <dbReference type="SAM" id="MobiDB-lite"/>
    </source>
</evidence>
<keyword evidence="3" id="KW-0378">Hydrolase</keyword>
<feature type="domain" description="DNA2/NAM7 helicase-like C-terminal" evidence="9">
    <location>
        <begin position="932"/>
        <end position="1108"/>
    </location>
</feature>
<evidence type="ECO:0000259" key="7">
    <source>
        <dbReference type="Pfam" id="PF00656"/>
    </source>
</evidence>
<dbReference type="PANTHER" id="PTHR43788">
    <property type="entry name" value="DNA2/NAM7 HELICASE FAMILY MEMBER"/>
    <property type="match status" value="1"/>
</dbReference>
<sequence length="1224" mass="132001">MSAPTRRRALLIGNENHEDARFAKLPSARADVWQMQQVLEHRNIGAFLEVRSAIDLTGDQMRYEIAEFLDDCGEDELALLYVSGHGARLVQAGGQFHFIAVDTDFDHVAETAVSAGFVNELLEQCAAPQKVVMIDCCRSGGFAVGLRTTDTVPPPTAKSGEAALLTSRGVYVLSSSRAGEDSYSGADRPEGPEPSVFTHEVVQALRTGKVGRDGTGEVSVADLFEYVNRRMRTTGSKQVPVHSAQGVDDRIVIAGCPLGTAPQLAPLTRTTAPGVVADGRTPRTPPNTSPRSQPRWKDLLGYYRDCVLSDVSEPPLLSVTDHRSYVCLEGAERLLSGELDEDLCIPMPAKAAPLIKAVEEGGAELWAGYPAVVLQGAAGTRHRGTTRFAPLLIRAVEPVVDGDEIRLRPYGPVLPHPQLAKEKLGEEAAEDLAATYQPSWHAGQHDRMAVDVRHLLTQEYELPCVQEPRPDALAGQIDITSPGDGARNASVLFLVPRDIVATKKLLKDLDAIEEKAGQITTTALAALSPDARERAEPPPMRAQESVRLVTPLPCNESQQKVLVSAMTHRLTVATGPPGTGKSQLVANLVATAEAAGEKVLVASTNNRAVDEVWERCEKLVPGSLVRTGSSEHKGRTEPAALQALHSVAPPECNPETARVRLTVAEEAMAAARADLARRATAERRLLEHGQARERHAAALGVAVDRLTGHVPPDLARRAEQAASARFFGEWRRARLLRRVGVPVPPAGTASACAALAGFGRAEAGWRDEMARMAAAFDDDALAAALSAAETGVQDASSALLSSTVRTSARDRRALITALIKAQAANGSDWSALAQALHAVPGWAVTCLSARRFPPNAALFDLVIIDEASQCGIPQVLPLLFRARRALIIGDVMQLPHITMVGAQREAMLRSEHGLRPEWLEKYRLAFRRHSAFHAAERATGGSLLLDEHFRCHPKIAAFANERFYGGGLNILTDVRGRPALPGRPALLWSDVPGQAERQGSSWVNRTEIGKVVDSVAYLLGQLPPDATIGVVTPFKAQADAIQRRVGRDRVRVGTVHTFQGGERDVMIFSLVAGRGMRSGTIRWAESRLNLWNVAVTRARSHLIVVGDAGLWQRRAGLGAALLASSRSEETAASEQDPDMLARLYKTLSGRHPDGTVELGLTANGHLVDAVVRTDTDSISVLLDPGAAPNTDPARHLRLILRRRDLVDTGHGRAVRLPAWRLFEH</sequence>
<dbReference type="Proteomes" id="UP001049518">
    <property type="component" value="Chromosome"/>
</dbReference>
<comment type="similarity">
    <text evidence="1">Belongs to the DNA2/NAM7 helicase family.</text>
</comment>
<dbReference type="RefSeq" id="WP_231334744.1">
    <property type="nucleotide sequence ID" value="NZ_CP059572.1"/>
</dbReference>
<feature type="domain" description="Peptidase C14 caspase" evidence="7">
    <location>
        <begin position="6"/>
        <end position="245"/>
    </location>
</feature>